<reference evidence="1 3" key="1">
    <citation type="journal article" date="2015" name="Biotechnol. Bioeng.">
        <title>Genome sequence and phenotypic characterization of Caulobacter segnis.</title>
        <authorList>
            <person name="Patel S."/>
            <person name="Fletcher B."/>
            <person name="Scott D.C."/>
            <person name="Ely B."/>
        </authorList>
    </citation>
    <scope>NUCLEOTIDE SEQUENCE [LARGE SCALE GENOMIC DNA]</scope>
    <source>
        <strain evidence="1 3">PS02</strain>
    </source>
</reference>
<sequence length="99" mass="10887">MHQNIEKAIKEITIGVLGAKKSILTIPSQVNDTVEITVDQKARIYVEIQRIMITAGVTPNNLNLGLKELTSDSSRCRAILAVTNDKDIQKAVDIICNLN</sequence>
<dbReference type="EMBL" id="LROR01000074">
    <property type="protein sequence ID" value="OBR91374.1"/>
    <property type="molecule type" value="Genomic_DNA"/>
</dbReference>
<dbReference type="Proteomes" id="UP000077384">
    <property type="component" value="Unassembled WGS sequence"/>
</dbReference>
<name>A0A168MWJ0_9CLOT</name>
<gene>
    <name evidence="2" type="ORF">CLCOS_35230</name>
    <name evidence="1" type="ORF">WX73_03235</name>
</gene>
<evidence type="ECO:0000313" key="2">
    <source>
        <dbReference type="EMBL" id="OBR91374.1"/>
    </source>
</evidence>
<reference evidence="2 4" key="2">
    <citation type="journal article" date="2016" name="Front. Microbiol.">
        <title>Industrial Acetogenic Biocatalysts: A Comparative Metabolic and Genomic Analysis.</title>
        <authorList>
            <person name="Bengelsdorf F."/>
            <person name="Poehlein A."/>
            <person name="Sonja S."/>
            <person name="Erz C."/>
            <person name="Hummel T."/>
            <person name="Hoffmeister S."/>
            <person name="Daniel R."/>
            <person name="Durre P."/>
        </authorList>
    </citation>
    <scope>NUCLEOTIDE SEQUENCE [LARGE SCALE GENOMIC DNA]</scope>
    <source>
        <strain evidence="2 4">PTA-10522</strain>
    </source>
</reference>
<evidence type="ECO:0000313" key="1">
    <source>
        <dbReference type="EMBL" id="OAA85400.1"/>
    </source>
</evidence>
<dbReference type="RefSeq" id="WP_063602545.1">
    <property type="nucleotide sequence ID" value="NZ_LITQ01000050.1"/>
</dbReference>
<dbReference type="AlphaFoldDB" id="A0A168MWJ0"/>
<protein>
    <submittedName>
        <fullName evidence="1">Uncharacterized protein</fullName>
    </submittedName>
</protein>
<evidence type="ECO:0000313" key="3">
    <source>
        <dbReference type="Proteomes" id="UP000077384"/>
    </source>
</evidence>
<accession>A0A168MWJ0</accession>
<dbReference type="EMBL" id="LITQ01000050">
    <property type="protein sequence ID" value="OAA85400.1"/>
    <property type="molecule type" value="Genomic_DNA"/>
</dbReference>
<dbReference type="Proteomes" id="UP000093694">
    <property type="component" value="Unassembled WGS sequence"/>
</dbReference>
<organism evidence="1 3">
    <name type="scientific">Clostridium coskatii</name>
    <dbReference type="NCBI Taxonomy" id="1705578"/>
    <lineage>
        <taxon>Bacteria</taxon>
        <taxon>Bacillati</taxon>
        <taxon>Bacillota</taxon>
        <taxon>Clostridia</taxon>
        <taxon>Eubacteriales</taxon>
        <taxon>Clostridiaceae</taxon>
        <taxon>Clostridium</taxon>
    </lineage>
</organism>
<comment type="caution">
    <text evidence="1">The sequence shown here is derived from an EMBL/GenBank/DDBJ whole genome shotgun (WGS) entry which is preliminary data.</text>
</comment>
<proteinExistence type="predicted"/>
<dbReference type="PATRIC" id="fig|1705578.3.peg.3301"/>
<evidence type="ECO:0000313" key="4">
    <source>
        <dbReference type="Proteomes" id="UP000093694"/>
    </source>
</evidence>
<keyword evidence="4" id="KW-1185">Reference proteome</keyword>